<gene>
    <name evidence="2" type="ORF">T9A_01641</name>
</gene>
<sequence>MHVPDLCRGRLMLPYWLFFLLPCVGLFINRQLNQRSQVWSWSAIGLFFALAMGMRYQVGGDWGAYLRMLEMQSGRSLGDVITGEDPGFYLLCWLVERAGGSIYWVNTLCGMIVMAGVVRFCRSLPLPWLALLVSVPYLIIVVGMGYTRQAAALGFLMLGLVSLTNQSLRWFLFWTLLGATFHKSAVLMLPVAALASTSNRFWSLFWGGVISIAAGYLFLLDSAAYLWTNYVEADYQSQGGMIRVLMNAVPAALFLSLNRRMRLSAGEQKLWFWMSLFSLACIPLVVLSSTATDRVALYLIPIQLFVFSHLPFLAKEPSLRATIALAVVCYYAFVQFVWLVFGAHSYAWVPYQVFWLI</sequence>
<proteinExistence type="predicted"/>
<protein>
    <recommendedName>
        <fullName evidence="4">EpsG family protein</fullName>
    </recommendedName>
</protein>
<dbReference type="RefSeq" id="WP_198030641.1">
    <property type="nucleotide sequence ID" value="NZ_ARXU01000005.1"/>
</dbReference>
<feature type="transmembrane region" description="Helical" evidence="1">
    <location>
        <begin position="38"/>
        <end position="58"/>
    </location>
</feature>
<feature type="transmembrane region" description="Helical" evidence="1">
    <location>
        <begin position="295"/>
        <end position="314"/>
    </location>
</feature>
<comment type="caution">
    <text evidence="2">The sequence shown here is derived from an EMBL/GenBank/DDBJ whole genome shotgun (WGS) entry which is preliminary data.</text>
</comment>
<feature type="transmembrane region" description="Helical" evidence="1">
    <location>
        <begin position="101"/>
        <end position="121"/>
    </location>
</feature>
<feature type="transmembrane region" description="Helical" evidence="1">
    <location>
        <begin position="240"/>
        <end position="258"/>
    </location>
</feature>
<reference evidence="2 3" key="1">
    <citation type="submission" date="2012-09" db="EMBL/GenBank/DDBJ databases">
        <title>Genome Sequence of alkane-degrading Bacterium Alcanivorax jadensis T9.</title>
        <authorList>
            <person name="Lai Q."/>
            <person name="Shao Z."/>
        </authorList>
    </citation>
    <scope>NUCLEOTIDE SEQUENCE [LARGE SCALE GENOMIC DNA]</scope>
    <source>
        <strain evidence="2 3">T9</strain>
    </source>
</reference>
<keyword evidence="1" id="KW-0472">Membrane</keyword>
<dbReference type="Proteomes" id="UP000029443">
    <property type="component" value="Unassembled WGS sequence"/>
</dbReference>
<feature type="transmembrane region" description="Helical" evidence="1">
    <location>
        <begin position="201"/>
        <end position="220"/>
    </location>
</feature>
<evidence type="ECO:0000313" key="2">
    <source>
        <dbReference type="EMBL" id="KGD61192.1"/>
    </source>
</evidence>
<evidence type="ECO:0000256" key="1">
    <source>
        <dbReference type="SAM" id="Phobius"/>
    </source>
</evidence>
<organism evidence="2 3">
    <name type="scientific">Alcanivorax jadensis T9</name>
    <dbReference type="NCBI Taxonomy" id="1177181"/>
    <lineage>
        <taxon>Bacteria</taxon>
        <taxon>Pseudomonadati</taxon>
        <taxon>Pseudomonadota</taxon>
        <taxon>Gammaproteobacteria</taxon>
        <taxon>Oceanospirillales</taxon>
        <taxon>Alcanivoracaceae</taxon>
        <taxon>Alcanivorax</taxon>
    </lineage>
</organism>
<evidence type="ECO:0000313" key="3">
    <source>
        <dbReference type="Proteomes" id="UP000029443"/>
    </source>
</evidence>
<feature type="transmembrane region" description="Helical" evidence="1">
    <location>
        <begin position="167"/>
        <end position="189"/>
    </location>
</feature>
<keyword evidence="1" id="KW-1133">Transmembrane helix</keyword>
<accession>A0ABR4WDB0</accession>
<feature type="transmembrane region" description="Helical" evidence="1">
    <location>
        <begin position="270"/>
        <end position="289"/>
    </location>
</feature>
<name>A0ABR4WDB0_9GAMM</name>
<feature type="transmembrane region" description="Helical" evidence="1">
    <location>
        <begin position="128"/>
        <end position="147"/>
    </location>
</feature>
<keyword evidence="3" id="KW-1185">Reference proteome</keyword>
<keyword evidence="1" id="KW-0812">Transmembrane</keyword>
<dbReference type="Pfam" id="PF14897">
    <property type="entry name" value="EpsG"/>
    <property type="match status" value="1"/>
</dbReference>
<dbReference type="EMBL" id="ARXU01000005">
    <property type="protein sequence ID" value="KGD61192.1"/>
    <property type="molecule type" value="Genomic_DNA"/>
</dbReference>
<dbReference type="InterPro" id="IPR049458">
    <property type="entry name" value="EpsG-like"/>
</dbReference>
<feature type="transmembrane region" description="Helical" evidence="1">
    <location>
        <begin position="321"/>
        <end position="341"/>
    </location>
</feature>
<feature type="transmembrane region" description="Helical" evidence="1">
    <location>
        <begin position="12"/>
        <end position="29"/>
    </location>
</feature>
<evidence type="ECO:0008006" key="4">
    <source>
        <dbReference type="Google" id="ProtNLM"/>
    </source>
</evidence>